<keyword evidence="2" id="KW-1185">Reference proteome</keyword>
<evidence type="ECO:0000313" key="1">
    <source>
        <dbReference type="EMBL" id="CCF53180.1"/>
    </source>
</evidence>
<dbReference type="Proteomes" id="UP000006174">
    <property type="component" value="Unassembled WGS sequence"/>
</dbReference>
<evidence type="ECO:0008006" key="3">
    <source>
        <dbReference type="Google" id="ProtNLM"/>
    </source>
</evidence>
<dbReference type="AlphaFoldDB" id="I2G1Y7"/>
<dbReference type="PANTHER" id="PTHR11439">
    <property type="entry name" value="GAG-POL-RELATED RETROTRANSPOSON"/>
    <property type="match status" value="1"/>
</dbReference>
<name>I2G1Y7_USTHO</name>
<dbReference type="OrthoDB" id="3344688at2759"/>
<comment type="caution">
    <text evidence="1">The sequence shown here is derived from an EMBL/GenBank/DDBJ whole genome shotgun (WGS) entry which is preliminary data.</text>
</comment>
<dbReference type="eggNOG" id="KOG0017">
    <property type="taxonomic scope" value="Eukaryota"/>
</dbReference>
<dbReference type="HOGENOM" id="CLU_148863_0_0_1"/>
<dbReference type="PANTHER" id="PTHR11439:SF467">
    <property type="entry name" value="INTEGRASE CATALYTIC DOMAIN-CONTAINING PROTEIN"/>
    <property type="match status" value="1"/>
</dbReference>
<proteinExistence type="predicted"/>
<protein>
    <recommendedName>
        <fullName evidence="3">Reverse transcriptase Ty1/copia-type domain-containing protein</fullName>
    </recommendedName>
</protein>
<sequence>MSNPTTKVMQVVLHIVKYLNQTKDEVLCIGGKEVSETTIETYTDTNWASNPNTDWKSTSGSIVKVFGSTVTWNSHIQKCVASSAVKAEYIAGSAATREALFHQHLLHGLGFDNNTPTIFTDNMGCVQVANDLLCIQNSNMLTQNIT</sequence>
<evidence type="ECO:0000313" key="2">
    <source>
        <dbReference type="Proteomes" id="UP000006174"/>
    </source>
</evidence>
<reference evidence="1 2" key="1">
    <citation type="journal article" date="2012" name="Plant Cell">
        <title>Genome comparison of barley and maize smut fungi reveals targeted loss of RNA silencing components and species-specific presence of transposable elements.</title>
        <authorList>
            <person name="Laurie J.D."/>
            <person name="Ali S."/>
            <person name="Linning R."/>
            <person name="Mannhaupt G."/>
            <person name="Wong P."/>
            <person name="Gueldener U."/>
            <person name="Muensterkoetter M."/>
            <person name="Moore R."/>
            <person name="Kahmann R."/>
            <person name="Bakkeren G."/>
            <person name="Schirawski J."/>
        </authorList>
    </citation>
    <scope>NUCLEOTIDE SEQUENCE [LARGE SCALE GENOMIC DNA]</scope>
    <source>
        <strain evidence="2">Uh4875-4</strain>
    </source>
</reference>
<gene>
    <name evidence="1" type="ORF">UHOR_15806</name>
</gene>
<dbReference type="EMBL" id="CAGI01000180">
    <property type="protein sequence ID" value="CCF53180.1"/>
    <property type="molecule type" value="Genomic_DNA"/>
</dbReference>
<dbReference type="CDD" id="cd09272">
    <property type="entry name" value="RNase_HI_RT_Ty1"/>
    <property type="match status" value="1"/>
</dbReference>
<accession>I2G1Y7</accession>
<organism evidence="1 2">
    <name type="scientific">Ustilago hordei</name>
    <name type="common">Barley covered smut fungus</name>
    <dbReference type="NCBI Taxonomy" id="120017"/>
    <lineage>
        <taxon>Eukaryota</taxon>
        <taxon>Fungi</taxon>
        <taxon>Dikarya</taxon>
        <taxon>Basidiomycota</taxon>
        <taxon>Ustilaginomycotina</taxon>
        <taxon>Ustilaginomycetes</taxon>
        <taxon>Ustilaginales</taxon>
        <taxon>Ustilaginaceae</taxon>
        <taxon>Ustilago</taxon>
    </lineage>
</organism>
<dbReference type="STRING" id="1128400.I2G1Y7"/>